<organism evidence="2 3">
    <name type="scientific">Salix dunnii</name>
    <dbReference type="NCBI Taxonomy" id="1413687"/>
    <lineage>
        <taxon>Eukaryota</taxon>
        <taxon>Viridiplantae</taxon>
        <taxon>Streptophyta</taxon>
        <taxon>Embryophyta</taxon>
        <taxon>Tracheophyta</taxon>
        <taxon>Spermatophyta</taxon>
        <taxon>Magnoliopsida</taxon>
        <taxon>eudicotyledons</taxon>
        <taxon>Gunneridae</taxon>
        <taxon>Pentapetalae</taxon>
        <taxon>rosids</taxon>
        <taxon>fabids</taxon>
        <taxon>Malpighiales</taxon>
        <taxon>Salicaceae</taxon>
        <taxon>Saliceae</taxon>
        <taxon>Salix</taxon>
    </lineage>
</organism>
<accession>A0A835K027</accession>
<comment type="caution">
    <text evidence="2">The sequence shown here is derived from an EMBL/GenBank/DDBJ whole genome shotgun (WGS) entry which is preliminary data.</text>
</comment>
<reference evidence="2 3" key="1">
    <citation type="submission" date="2020-10" db="EMBL/GenBank/DDBJ databases">
        <title>Plant Genome Project.</title>
        <authorList>
            <person name="Zhang R.-G."/>
        </authorList>
    </citation>
    <scope>NUCLEOTIDE SEQUENCE [LARGE SCALE GENOMIC DNA]</scope>
    <source>
        <strain evidence="2">FAFU-HL-1</strain>
        <tissue evidence="2">Leaf</tissue>
    </source>
</reference>
<dbReference type="EMBL" id="JADGMS010000007">
    <property type="protein sequence ID" value="KAF9678813.1"/>
    <property type="molecule type" value="Genomic_DNA"/>
</dbReference>
<feature type="region of interest" description="Disordered" evidence="1">
    <location>
        <begin position="49"/>
        <end position="91"/>
    </location>
</feature>
<protein>
    <submittedName>
        <fullName evidence="2">Uncharacterized protein</fullName>
    </submittedName>
</protein>
<feature type="compositionally biased region" description="Polar residues" evidence="1">
    <location>
        <begin position="59"/>
        <end position="76"/>
    </location>
</feature>
<dbReference type="AlphaFoldDB" id="A0A835K027"/>
<gene>
    <name evidence="2" type="ORF">SADUNF_Sadunf07G0075100</name>
</gene>
<evidence type="ECO:0000313" key="2">
    <source>
        <dbReference type="EMBL" id="KAF9678813.1"/>
    </source>
</evidence>
<evidence type="ECO:0000256" key="1">
    <source>
        <dbReference type="SAM" id="MobiDB-lite"/>
    </source>
</evidence>
<evidence type="ECO:0000313" key="3">
    <source>
        <dbReference type="Proteomes" id="UP000657918"/>
    </source>
</evidence>
<name>A0A835K027_9ROSI</name>
<sequence length="91" mass="9713">MQQWGASVEVLDLSSNQLSGSLPNLTWQNLKLKLLSIILPEGMVASSSSIPNLLDDHPTTSGKEASPGSPLSSSPQFVEPTKLDVYSPDSF</sequence>
<dbReference type="Proteomes" id="UP000657918">
    <property type="component" value="Unassembled WGS sequence"/>
</dbReference>
<proteinExistence type="predicted"/>
<keyword evidence="3" id="KW-1185">Reference proteome</keyword>